<feature type="domain" description="DDE Tnp4" evidence="9">
    <location>
        <begin position="181"/>
        <end position="238"/>
    </location>
</feature>
<evidence type="ECO:0000256" key="8">
    <source>
        <dbReference type="SAM" id="Phobius"/>
    </source>
</evidence>
<protein>
    <submittedName>
        <fullName evidence="11">Protein ALP1</fullName>
    </submittedName>
</protein>
<dbReference type="STRING" id="35608.A0A2U1MJV1"/>
<dbReference type="InterPro" id="IPR058353">
    <property type="entry name" value="DUF8040"/>
</dbReference>
<dbReference type="InterPro" id="IPR027806">
    <property type="entry name" value="HARBI1_dom"/>
</dbReference>
<evidence type="ECO:0000256" key="7">
    <source>
        <dbReference type="ARBA" id="ARBA00023242"/>
    </source>
</evidence>
<dbReference type="AlphaFoldDB" id="A0A2U1MJV1"/>
<evidence type="ECO:0000259" key="10">
    <source>
        <dbReference type="Pfam" id="PF26138"/>
    </source>
</evidence>
<dbReference type="Pfam" id="PF26138">
    <property type="entry name" value="DUF8040"/>
    <property type="match status" value="1"/>
</dbReference>
<dbReference type="Pfam" id="PF13359">
    <property type="entry name" value="DDE_Tnp_4"/>
    <property type="match status" value="1"/>
</dbReference>
<evidence type="ECO:0000313" key="11">
    <source>
        <dbReference type="EMBL" id="PWA61551.1"/>
    </source>
</evidence>
<keyword evidence="8" id="KW-1133">Transmembrane helix</keyword>
<proteinExistence type="inferred from homology"/>
<name>A0A2U1MJV1_ARTAN</name>
<dbReference type="PANTHER" id="PTHR22930:SF293">
    <property type="entry name" value="PROTEIN ALP1-LIKE"/>
    <property type="match status" value="1"/>
</dbReference>
<dbReference type="EMBL" id="PKPP01005077">
    <property type="protein sequence ID" value="PWA61551.1"/>
    <property type="molecule type" value="Genomic_DNA"/>
</dbReference>
<dbReference type="OrthoDB" id="1699974at2759"/>
<keyword evidence="12" id="KW-1185">Reference proteome</keyword>
<dbReference type="GO" id="GO:0005634">
    <property type="term" value="C:nucleus"/>
    <property type="evidence" value="ECO:0007669"/>
    <property type="project" value="UniProtKB-SubCell"/>
</dbReference>
<evidence type="ECO:0000256" key="1">
    <source>
        <dbReference type="ARBA" id="ARBA00001968"/>
    </source>
</evidence>
<keyword evidence="4" id="KW-0540">Nuclease</keyword>
<evidence type="ECO:0000256" key="6">
    <source>
        <dbReference type="ARBA" id="ARBA00022801"/>
    </source>
</evidence>
<evidence type="ECO:0000256" key="3">
    <source>
        <dbReference type="ARBA" id="ARBA00006958"/>
    </source>
</evidence>
<evidence type="ECO:0000259" key="9">
    <source>
        <dbReference type="Pfam" id="PF13359"/>
    </source>
</evidence>
<dbReference type="PANTHER" id="PTHR22930">
    <property type="match status" value="1"/>
</dbReference>
<keyword evidence="5" id="KW-0479">Metal-binding</keyword>
<evidence type="ECO:0000256" key="5">
    <source>
        <dbReference type="ARBA" id="ARBA00022723"/>
    </source>
</evidence>
<comment type="caution">
    <text evidence="11">The sequence shown here is derived from an EMBL/GenBank/DDBJ whole genome shotgun (WGS) entry which is preliminary data.</text>
</comment>
<dbReference type="GO" id="GO:0016787">
    <property type="term" value="F:hydrolase activity"/>
    <property type="evidence" value="ECO:0007669"/>
    <property type="project" value="UniProtKB-KW"/>
</dbReference>
<comment type="subcellular location">
    <subcellularLocation>
        <location evidence="2">Nucleus</location>
    </subcellularLocation>
</comment>
<feature type="domain" description="DUF8040" evidence="10">
    <location>
        <begin position="56"/>
        <end position="149"/>
    </location>
</feature>
<dbReference type="GO" id="GO:0046872">
    <property type="term" value="F:metal ion binding"/>
    <property type="evidence" value="ECO:0007669"/>
    <property type="project" value="UniProtKB-KW"/>
</dbReference>
<keyword evidence="8" id="KW-0812">Transmembrane</keyword>
<keyword evidence="7" id="KW-0539">Nucleus</keyword>
<evidence type="ECO:0000256" key="4">
    <source>
        <dbReference type="ARBA" id="ARBA00022722"/>
    </source>
</evidence>
<dbReference type="Proteomes" id="UP000245207">
    <property type="component" value="Unassembled WGS sequence"/>
</dbReference>
<evidence type="ECO:0000256" key="2">
    <source>
        <dbReference type="ARBA" id="ARBA00004123"/>
    </source>
</evidence>
<comment type="similarity">
    <text evidence="3">Belongs to the HARBI1 family.</text>
</comment>
<dbReference type="InterPro" id="IPR045249">
    <property type="entry name" value="HARBI1-like"/>
</dbReference>
<keyword evidence="6" id="KW-0378">Hydrolase</keyword>
<organism evidence="11 12">
    <name type="scientific">Artemisia annua</name>
    <name type="common">Sweet wormwood</name>
    <dbReference type="NCBI Taxonomy" id="35608"/>
    <lineage>
        <taxon>Eukaryota</taxon>
        <taxon>Viridiplantae</taxon>
        <taxon>Streptophyta</taxon>
        <taxon>Embryophyta</taxon>
        <taxon>Tracheophyta</taxon>
        <taxon>Spermatophyta</taxon>
        <taxon>Magnoliopsida</taxon>
        <taxon>eudicotyledons</taxon>
        <taxon>Gunneridae</taxon>
        <taxon>Pentapetalae</taxon>
        <taxon>asterids</taxon>
        <taxon>campanulids</taxon>
        <taxon>Asterales</taxon>
        <taxon>Asteraceae</taxon>
        <taxon>Asteroideae</taxon>
        <taxon>Anthemideae</taxon>
        <taxon>Artemisiinae</taxon>
        <taxon>Artemisia</taxon>
    </lineage>
</organism>
<accession>A0A2U1MJV1</accession>
<comment type="cofactor">
    <cofactor evidence="1">
        <name>a divalent metal cation</name>
        <dbReference type="ChEBI" id="CHEBI:60240"/>
    </cofactor>
</comment>
<reference evidence="11 12" key="1">
    <citation type="journal article" date="2018" name="Mol. Plant">
        <title>The genome of Artemisia annua provides insight into the evolution of Asteraceae family and artemisinin biosynthesis.</title>
        <authorList>
            <person name="Shen Q."/>
            <person name="Zhang L."/>
            <person name="Liao Z."/>
            <person name="Wang S."/>
            <person name="Yan T."/>
            <person name="Shi P."/>
            <person name="Liu M."/>
            <person name="Fu X."/>
            <person name="Pan Q."/>
            <person name="Wang Y."/>
            <person name="Lv Z."/>
            <person name="Lu X."/>
            <person name="Zhang F."/>
            <person name="Jiang W."/>
            <person name="Ma Y."/>
            <person name="Chen M."/>
            <person name="Hao X."/>
            <person name="Li L."/>
            <person name="Tang Y."/>
            <person name="Lv G."/>
            <person name="Zhou Y."/>
            <person name="Sun X."/>
            <person name="Brodelius P.E."/>
            <person name="Rose J.K.C."/>
            <person name="Tang K."/>
        </authorList>
    </citation>
    <scope>NUCLEOTIDE SEQUENCE [LARGE SCALE GENOMIC DNA]</scope>
    <source>
        <strain evidence="12">cv. Huhao1</strain>
        <tissue evidence="11">Leaf</tissue>
    </source>
</reference>
<sequence length="368" mass="42782">MARNPIISRQKKRAKTIQILTSLVSVFSMVFVTWFRLSLLRVSIMRPLKKSKEQKILERTNWLFRLTRESASVCISQLHMDRRTFDLLCEMVSDVGGLKGTKNMSLEEIVALFLYVLAHHKKNRTISLLFLCSGETISRQFNNCLLAILKLHDILLKRPEPIIEECEDYCWKSFKGCLGALDGTLIRVTPPSDQKPRYRTRKSSIATNMLGVSCPNMQFIYVLPGWEGSAHDDRVLRDAISSLMVLEFLKMRDIAMPQAFLPLFERLRLRVRENYLMVRLLNERNDWVMRKKKVFVLSTIPVYKPKPKPLSTPTSILYKPKPKAPILVYKPKAKPPVYKPKSKRKTPICKAKEPKKYKTYKLKIHNCL</sequence>
<keyword evidence="8" id="KW-0472">Membrane</keyword>
<dbReference type="GO" id="GO:0004518">
    <property type="term" value="F:nuclease activity"/>
    <property type="evidence" value="ECO:0007669"/>
    <property type="project" value="UniProtKB-KW"/>
</dbReference>
<feature type="transmembrane region" description="Helical" evidence="8">
    <location>
        <begin position="20"/>
        <end position="39"/>
    </location>
</feature>
<gene>
    <name evidence="11" type="ORF">CTI12_AA251700</name>
</gene>
<evidence type="ECO:0000313" key="12">
    <source>
        <dbReference type="Proteomes" id="UP000245207"/>
    </source>
</evidence>